<dbReference type="Gene3D" id="2.60.40.10">
    <property type="entry name" value="Immunoglobulins"/>
    <property type="match status" value="2"/>
</dbReference>
<evidence type="ECO:0000256" key="7">
    <source>
        <dbReference type="ARBA" id="ARBA00023157"/>
    </source>
</evidence>
<evidence type="ECO:0000259" key="16">
    <source>
        <dbReference type="PROSITE" id="PS50287"/>
    </source>
</evidence>
<dbReference type="InterPro" id="IPR036179">
    <property type="entry name" value="Ig-like_dom_sf"/>
</dbReference>
<name>A0A9W2XLK8_BETSP</name>
<evidence type="ECO:0000256" key="4">
    <source>
        <dbReference type="ARBA" id="ARBA00022737"/>
    </source>
</evidence>
<feature type="domain" description="SRCR" evidence="16">
    <location>
        <begin position="343"/>
        <end position="437"/>
    </location>
</feature>
<feature type="domain" description="SRCR" evidence="16">
    <location>
        <begin position="140"/>
        <end position="235"/>
    </location>
</feature>
<gene>
    <name evidence="19" type="primary">LOC129603720</name>
</gene>
<feature type="disulfide bond" evidence="13">
    <location>
        <begin position="464"/>
        <end position="528"/>
    </location>
</feature>
<feature type="disulfide bond" evidence="13">
    <location>
        <begin position="508"/>
        <end position="518"/>
    </location>
</feature>
<dbReference type="InterPro" id="IPR013783">
    <property type="entry name" value="Ig-like_fold"/>
</dbReference>
<protein>
    <recommendedName>
        <fullName evidence="12">Soluble scavenger receptor cysteine-rich domain-containing protein SSC5D</fullName>
    </recommendedName>
</protein>
<feature type="domain" description="SRCR" evidence="16">
    <location>
        <begin position="850"/>
        <end position="950"/>
    </location>
</feature>
<feature type="disulfide bond" evidence="13">
    <location>
        <begin position="278"/>
        <end position="339"/>
    </location>
</feature>
<feature type="disulfide bond" evidence="13">
    <location>
        <begin position="608"/>
        <end position="618"/>
    </location>
</feature>
<keyword evidence="8" id="KW-0675">Receptor</keyword>
<feature type="transmembrane region" description="Helical" evidence="14">
    <location>
        <begin position="1173"/>
        <end position="1194"/>
    </location>
</feature>
<dbReference type="FunFam" id="3.10.250.10:FF:000006">
    <property type="entry name" value="neurotrypsin isoform X2"/>
    <property type="match status" value="3"/>
</dbReference>
<dbReference type="InterPro" id="IPR036772">
    <property type="entry name" value="SRCR-like_dom_sf"/>
</dbReference>
<feature type="disulfide bond" evidence="13">
    <location>
        <begin position="711"/>
        <end position="721"/>
    </location>
</feature>
<accession>A0A9W2XLK8</accession>
<dbReference type="SMART" id="SM00409">
    <property type="entry name" value="IG"/>
    <property type="match status" value="2"/>
</dbReference>
<dbReference type="FunFam" id="3.10.250.10:FF:000016">
    <property type="entry name" value="Scavenger receptor cysteine-rich protein type 12"/>
    <property type="match status" value="1"/>
</dbReference>
<organism evidence="18 19">
    <name type="scientific">Betta splendens</name>
    <name type="common">Siamese fighting fish</name>
    <dbReference type="NCBI Taxonomy" id="158456"/>
    <lineage>
        <taxon>Eukaryota</taxon>
        <taxon>Metazoa</taxon>
        <taxon>Chordata</taxon>
        <taxon>Craniata</taxon>
        <taxon>Vertebrata</taxon>
        <taxon>Euteleostomi</taxon>
        <taxon>Actinopterygii</taxon>
        <taxon>Neopterygii</taxon>
        <taxon>Teleostei</taxon>
        <taxon>Neoteleostei</taxon>
        <taxon>Acanthomorphata</taxon>
        <taxon>Anabantaria</taxon>
        <taxon>Anabantiformes</taxon>
        <taxon>Anabantoidei</taxon>
        <taxon>Osphronemidae</taxon>
        <taxon>Betta</taxon>
    </lineage>
</organism>
<comment type="caution">
    <text evidence="13">Lacks conserved residue(s) required for the propagation of feature annotation.</text>
</comment>
<feature type="disulfide bond" evidence="13">
    <location>
        <begin position="75"/>
        <end position="136"/>
    </location>
</feature>
<dbReference type="InterPro" id="IPR001190">
    <property type="entry name" value="SRCR"/>
</dbReference>
<feature type="disulfide bond" evidence="13">
    <location>
        <begin position="816"/>
        <end position="826"/>
    </location>
</feature>
<dbReference type="AlphaFoldDB" id="A0A9W2XLK8"/>
<dbReference type="Gene3D" id="3.10.250.10">
    <property type="entry name" value="SRCR-like domain"/>
    <property type="match status" value="9"/>
</dbReference>
<feature type="signal peptide" evidence="15">
    <location>
        <begin position="1"/>
        <end position="28"/>
    </location>
</feature>
<evidence type="ECO:0000256" key="3">
    <source>
        <dbReference type="ARBA" id="ARBA00022729"/>
    </source>
</evidence>
<dbReference type="PANTHER" id="PTHR48071">
    <property type="entry name" value="SRCR DOMAIN-CONTAINING PROTEIN"/>
    <property type="match status" value="1"/>
</dbReference>
<feature type="disulfide bond" evidence="13">
    <location>
        <begin position="309"/>
        <end position="319"/>
    </location>
</feature>
<feature type="domain" description="SRCR" evidence="16">
    <location>
        <begin position="38"/>
        <end position="137"/>
    </location>
</feature>
<feature type="domain" description="SRCR" evidence="16">
    <location>
        <begin position="642"/>
        <end position="744"/>
    </location>
</feature>
<feature type="domain" description="SRCR" evidence="16">
    <location>
        <begin position="542"/>
        <end position="639"/>
    </location>
</feature>
<keyword evidence="7 13" id="KW-1015">Disulfide bond</keyword>
<dbReference type="PRINTS" id="PR00258">
    <property type="entry name" value="SPERACTRCPTR"/>
</dbReference>
<feature type="chain" id="PRO_5040786221" description="Soluble scavenger receptor cysteine-rich domain-containing protein SSC5D" evidence="15">
    <location>
        <begin position="29"/>
        <end position="1259"/>
    </location>
</feature>
<dbReference type="GeneID" id="129603720"/>
<keyword evidence="3 15" id="KW-0732">Signal</keyword>
<dbReference type="PROSITE" id="PS00420">
    <property type="entry name" value="SRCR_1"/>
    <property type="match status" value="2"/>
</dbReference>
<dbReference type="FunFam" id="3.10.250.10:FF:000004">
    <property type="entry name" value="Scavenger receptor cysteine-rich type 1 protein M130"/>
    <property type="match status" value="3"/>
</dbReference>
<feature type="disulfide bond" evidence="13">
    <location>
        <begin position="62"/>
        <end position="126"/>
    </location>
</feature>
<feature type="disulfide bond" evidence="13">
    <location>
        <begin position="410"/>
        <end position="420"/>
    </location>
</feature>
<evidence type="ECO:0000259" key="17">
    <source>
        <dbReference type="PROSITE" id="PS50835"/>
    </source>
</evidence>
<proteinExistence type="predicted"/>
<dbReference type="OrthoDB" id="536948at2759"/>
<evidence type="ECO:0000256" key="1">
    <source>
        <dbReference type="ARBA" id="ARBA00004167"/>
    </source>
</evidence>
<evidence type="ECO:0000256" key="14">
    <source>
        <dbReference type="SAM" id="Phobius"/>
    </source>
</evidence>
<evidence type="ECO:0000256" key="10">
    <source>
        <dbReference type="ARBA" id="ARBA00058074"/>
    </source>
</evidence>
<evidence type="ECO:0000256" key="2">
    <source>
        <dbReference type="ARBA" id="ARBA00022692"/>
    </source>
</evidence>
<keyword evidence="6 14" id="KW-0472">Membrane</keyword>
<feature type="disulfide bond" evidence="13">
    <location>
        <begin position="106"/>
        <end position="116"/>
    </location>
</feature>
<feature type="disulfide bond" evidence="13">
    <location>
        <begin position="265"/>
        <end position="329"/>
    </location>
</feature>
<dbReference type="SMART" id="SM00202">
    <property type="entry name" value="SR"/>
    <property type="match status" value="9"/>
</dbReference>
<feature type="disulfide bond" evidence="13">
    <location>
        <begin position="875"/>
        <end position="939"/>
    </location>
</feature>
<evidence type="ECO:0000256" key="8">
    <source>
        <dbReference type="ARBA" id="ARBA00023170"/>
    </source>
</evidence>
<evidence type="ECO:0000256" key="9">
    <source>
        <dbReference type="ARBA" id="ARBA00023180"/>
    </source>
</evidence>
<comment type="subcellular location">
    <subcellularLocation>
        <location evidence="1">Membrane</location>
        <topology evidence="1">Single-pass membrane protein</topology>
    </subcellularLocation>
</comment>
<dbReference type="FunFam" id="3.10.250.10:FF:000032">
    <property type="entry name" value="Si:dkey-14d8.20"/>
    <property type="match status" value="1"/>
</dbReference>
<evidence type="ECO:0000256" key="5">
    <source>
        <dbReference type="ARBA" id="ARBA00022989"/>
    </source>
</evidence>
<dbReference type="SUPFAM" id="SSF56487">
    <property type="entry name" value="SRCR-like"/>
    <property type="match status" value="9"/>
</dbReference>
<keyword evidence="2 14" id="KW-0812">Transmembrane</keyword>
<dbReference type="InterPro" id="IPR003599">
    <property type="entry name" value="Ig_sub"/>
</dbReference>
<evidence type="ECO:0000256" key="13">
    <source>
        <dbReference type="PROSITE-ProRule" id="PRU00196"/>
    </source>
</evidence>
<dbReference type="GO" id="GO:0016020">
    <property type="term" value="C:membrane"/>
    <property type="evidence" value="ECO:0007669"/>
    <property type="project" value="UniProtKB-SubCell"/>
</dbReference>
<feature type="domain" description="SRCR" evidence="16">
    <location>
        <begin position="749"/>
        <end position="847"/>
    </location>
</feature>
<dbReference type="PROSITE" id="PS50835">
    <property type="entry name" value="IG_LIKE"/>
    <property type="match status" value="1"/>
</dbReference>
<feature type="disulfide bond" evidence="13">
    <location>
        <begin position="477"/>
        <end position="538"/>
    </location>
</feature>
<dbReference type="FunFam" id="3.10.250.10:FF:000007">
    <property type="entry name" value="Soluble scavenger receptor cysteine-rich domain-containing protein SSC5D"/>
    <property type="match status" value="1"/>
</dbReference>
<reference evidence="19" key="1">
    <citation type="submission" date="2025-08" db="UniProtKB">
        <authorList>
            <consortium name="RefSeq"/>
        </authorList>
    </citation>
    <scope>IDENTIFICATION</scope>
</reference>
<feature type="disulfide bond" evidence="13">
    <location>
        <begin position="919"/>
        <end position="929"/>
    </location>
</feature>
<keyword evidence="18" id="KW-1185">Reference proteome</keyword>
<dbReference type="PROSITE" id="PS50287">
    <property type="entry name" value="SRCR_2"/>
    <property type="match status" value="9"/>
</dbReference>
<evidence type="ECO:0000313" key="19">
    <source>
        <dbReference type="RefSeq" id="XP_055362532.1"/>
    </source>
</evidence>
<dbReference type="InterPro" id="IPR007110">
    <property type="entry name" value="Ig-like_dom"/>
</dbReference>
<evidence type="ECO:0000313" key="18">
    <source>
        <dbReference type="Proteomes" id="UP000515150"/>
    </source>
</evidence>
<keyword evidence="5 14" id="KW-1133">Transmembrane helix</keyword>
<comment type="function">
    <text evidence="10">Binds to extracellular matrix proteins. Binds to pathogen-associated molecular patterns (PAMPs) present on the cell walls of Gram-positive and Gram-negative bacteria and fungi, behaving as a pattern recognition receptor (PRR). Induces bacterial and fungal aggregation and subsequent inhibition of PAMP-induced cytokine release. Does not possess intrinsic bactericidal activity. May play a role in the innate defense and homeostasis of certain epithelial surfaces.</text>
</comment>
<evidence type="ECO:0000256" key="11">
    <source>
        <dbReference type="ARBA" id="ARBA00064153"/>
    </source>
</evidence>
<feature type="domain" description="Ig-like" evidence="17">
    <location>
        <begin position="1067"/>
        <end position="1166"/>
    </location>
</feature>
<dbReference type="SUPFAM" id="SSF48726">
    <property type="entry name" value="Immunoglobulin"/>
    <property type="match status" value="2"/>
</dbReference>
<feature type="domain" description="SRCR" evidence="16">
    <location>
        <begin position="439"/>
        <end position="539"/>
    </location>
</feature>
<sequence>MSFLPAEKLVLVLHLTIVLLILSTLTDAGVVCSECDKIRLVGPSRCSGTVEVSHNGSWGTVCDDHWSLHSAAVVCREVDCGSVLEAKMDAFFGEGKEMIWLDDVQCMGDESSILKCPHNPFGLNDCRHAEDAGVVCSETLRVVNGSNRCNGRVEVFYNERWRRVCSSDWGKEEAEILCRELNCGSPDNATAAQTFGEPHDLPGVKTNCFGNESSFSQCTFQEFKEGCIDATVFCTNNKPVRLKNGTHRCSGRVEVYHNGQWGTVCDDRWDMQEAAVVCRQMNCGNPIAVKDQAHFGKGQDQMWLDDIDCFGYENGLIDCPHRGLGQHDCDHSEDAGVICSENVRLVGGPNLCSGRLEVFHNDKWGRICSHNWSSKEAAMVCKELNCGTPKRTQESFGAGSSELRIYTSTCSESVSSMAQCTLQQHSGTCNSVSVSCAELKLVNGTDRCSGRVEILHNNRWGTVCGNDFDMRDAQVVCRTIDCGSPLTIKHNAFFGKGEAQIWLEDVNCSGNETSLVHCQHRSFGESNCGHGEDVGVICSDSIRLLNGTDHCSGRVEVNYNGQWSPTYNVNWGMNEARVVCREINCGDPVQAAGSFVESGDLRGHKISCGGGERSLRQCTLGDYVRTSSDQIQEATVQCSGNVKLSNGPTRCAGTVELYDEGQWGTLCSDTWDMKDATVVCRQLGCGKAHKISTKYESGNHISQTWVEQFECNGQEVVLSQCRQRPLQDRDRTRNTTSLASVVCTENLEVRLINGENECSGRVEVRHGADWKTVCDTDWTMKKAEVVCELLECGHAVNATSATSQGNGPAVDSKDSCFDNVTALQQCSVKGFTAGTCGHEQNAGVFCVAQLRLVSNFSQCAGRVEILHKGQWGTVCDDEWEMSDANVVCKQLGCGHAVLAPTSAHFGEGTGPIWLDDVGCSGEEAALTHCKHLGIGENNCEHGEDAGAICLSSLEKPQITLSPGPEVNWGDKVEITCTIVTEHLGGTENLGGTFVLRKTQDSAKLERFSEHEAVTFIFCKVDFNHTGSYFCEYHKKLPNQVISYPEGNTVDLSVTVKLEKPSISLTSPQAMVIYSPDKISVTQGSSFSITCLMHSTYGKGVFHLMRSDKQTSETQPAFTHLIFSQANFDFPTIGYELQGEYTCVYSFNISSSPFFSAPSKTLQVTVQASSSSTVGGVVGGLVVLLVVLVIGYLVWRNKWCFAGTTIQFENRLAAANKSSNGRHSTEYNNQDASNTDESIPEDLAGRVCYELEPLVCTGHK</sequence>
<keyword evidence="9" id="KW-0325">Glycoprotein</keyword>
<feature type="disulfide bond" evidence="13">
    <location>
        <begin position="208"/>
        <end position="218"/>
    </location>
</feature>
<evidence type="ECO:0000256" key="6">
    <source>
        <dbReference type="ARBA" id="ARBA00023136"/>
    </source>
</evidence>
<dbReference type="RefSeq" id="XP_055362532.1">
    <property type="nucleotide sequence ID" value="XM_055506557.1"/>
</dbReference>
<dbReference type="PANTHER" id="PTHR48071:SF24">
    <property type="entry name" value="DELETED IN MALIGNANT BRAIN TUMORS 1 PROTEIN-LIKE"/>
    <property type="match status" value="1"/>
</dbReference>
<evidence type="ECO:0000256" key="15">
    <source>
        <dbReference type="SAM" id="SignalP"/>
    </source>
</evidence>
<dbReference type="Proteomes" id="UP000515150">
    <property type="component" value="Chromosome 24"/>
</dbReference>
<dbReference type="Pfam" id="PF00530">
    <property type="entry name" value="SRCR"/>
    <property type="match status" value="9"/>
</dbReference>
<feature type="disulfide bond" evidence="13">
    <location>
        <begin position="888"/>
        <end position="949"/>
    </location>
</feature>
<evidence type="ECO:0000256" key="12">
    <source>
        <dbReference type="ARBA" id="ARBA00069168"/>
    </source>
</evidence>
<feature type="domain" description="SRCR" evidence="16">
    <location>
        <begin position="240"/>
        <end position="340"/>
    </location>
</feature>
<comment type="subunit">
    <text evidence="11">Interacts with LGALS1 and laminin.</text>
</comment>
<keyword evidence="4" id="KW-0677">Repeat</keyword>